<comment type="cofactor">
    <cofactor evidence="5">
        <name>FAD</name>
        <dbReference type="ChEBI" id="CHEBI:57692"/>
    </cofactor>
</comment>
<gene>
    <name evidence="8" type="ORF">Kalk_01880</name>
</gene>
<evidence type="ECO:0000256" key="3">
    <source>
        <dbReference type="ARBA" id="ARBA00022827"/>
    </source>
</evidence>
<evidence type="ECO:0000259" key="7">
    <source>
        <dbReference type="Pfam" id="PF05199"/>
    </source>
</evidence>
<dbReference type="KEGG" id="kak:Kalk_01880"/>
<keyword evidence="3 5" id="KW-0274">FAD</keyword>
<dbReference type="RefSeq" id="WP_101892590.1">
    <property type="nucleotide sequence ID" value="NZ_CP022684.1"/>
</dbReference>
<dbReference type="GO" id="GO:0050660">
    <property type="term" value="F:flavin adenine dinucleotide binding"/>
    <property type="evidence" value="ECO:0007669"/>
    <property type="project" value="InterPro"/>
</dbReference>
<dbReference type="PANTHER" id="PTHR46056">
    <property type="entry name" value="LONG-CHAIN-ALCOHOL OXIDASE"/>
    <property type="match status" value="1"/>
</dbReference>
<name>A0A2K9LG76_9GAMM</name>
<dbReference type="InterPro" id="IPR007867">
    <property type="entry name" value="GMC_OxRtase_C"/>
</dbReference>
<reference evidence="9" key="1">
    <citation type="submission" date="2017-08" db="EMBL/GenBank/DDBJ databases">
        <title>Direct submision.</title>
        <authorList>
            <person name="Kim S.-J."/>
            <person name="Rhee S.-K."/>
        </authorList>
    </citation>
    <scope>NUCLEOTIDE SEQUENCE [LARGE SCALE GENOMIC DNA]</scope>
    <source>
        <strain evidence="9">GI5</strain>
    </source>
</reference>
<feature type="domain" description="Glucose-methanol-choline oxidoreductase C-terminal" evidence="7">
    <location>
        <begin position="345"/>
        <end position="449"/>
    </location>
</feature>
<dbReference type="AlphaFoldDB" id="A0A2K9LG76"/>
<dbReference type="Pfam" id="PF13450">
    <property type="entry name" value="NAD_binding_8"/>
    <property type="match status" value="1"/>
</dbReference>
<feature type="binding site" evidence="5">
    <location>
        <position position="76"/>
    </location>
    <ligand>
        <name>FAD</name>
        <dbReference type="ChEBI" id="CHEBI:57692"/>
    </ligand>
</feature>
<evidence type="ECO:0000259" key="6">
    <source>
        <dbReference type="Pfam" id="PF00732"/>
    </source>
</evidence>
<dbReference type="Pfam" id="PF05199">
    <property type="entry name" value="GMC_oxred_C"/>
    <property type="match status" value="1"/>
</dbReference>
<dbReference type="PANTHER" id="PTHR46056:SF12">
    <property type="entry name" value="LONG-CHAIN-ALCOHOL OXIDASE"/>
    <property type="match status" value="1"/>
</dbReference>
<keyword evidence="9" id="KW-1185">Reference proteome</keyword>
<feature type="domain" description="Glucose-methanol-choline oxidoreductase N-terminal" evidence="6">
    <location>
        <begin position="54"/>
        <end position="265"/>
    </location>
</feature>
<dbReference type="Pfam" id="PF00732">
    <property type="entry name" value="GMC_oxred_N"/>
    <property type="match status" value="1"/>
</dbReference>
<evidence type="ECO:0000256" key="5">
    <source>
        <dbReference type="PIRSR" id="PIRSR000137-2"/>
    </source>
</evidence>
<dbReference type="Gene3D" id="3.50.50.60">
    <property type="entry name" value="FAD/NAD(P)-binding domain"/>
    <property type="match status" value="2"/>
</dbReference>
<evidence type="ECO:0000256" key="4">
    <source>
        <dbReference type="ARBA" id="ARBA00023002"/>
    </source>
</evidence>
<dbReference type="PIRSF" id="PIRSF000137">
    <property type="entry name" value="Alcohol_oxidase"/>
    <property type="match status" value="1"/>
</dbReference>
<dbReference type="GO" id="GO:0016614">
    <property type="term" value="F:oxidoreductase activity, acting on CH-OH group of donors"/>
    <property type="evidence" value="ECO:0007669"/>
    <property type="project" value="InterPro"/>
</dbReference>
<accession>A0A2K9LG76</accession>
<organism evidence="8 9">
    <name type="scientific">Ketobacter alkanivorans</name>
    <dbReference type="NCBI Taxonomy" id="1917421"/>
    <lineage>
        <taxon>Bacteria</taxon>
        <taxon>Pseudomonadati</taxon>
        <taxon>Pseudomonadota</taxon>
        <taxon>Gammaproteobacteria</taxon>
        <taxon>Pseudomonadales</taxon>
        <taxon>Ketobacteraceae</taxon>
        <taxon>Ketobacter</taxon>
    </lineage>
</organism>
<evidence type="ECO:0000256" key="2">
    <source>
        <dbReference type="ARBA" id="ARBA00022630"/>
    </source>
</evidence>
<dbReference type="Proteomes" id="UP000235116">
    <property type="component" value="Chromosome"/>
</dbReference>
<evidence type="ECO:0000256" key="1">
    <source>
        <dbReference type="ARBA" id="ARBA00010790"/>
    </source>
</evidence>
<dbReference type="InterPro" id="IPR000172">
    <property type="entry name" value="GMC_OxRdtase_N"/>
</dbReference>
<sequence length="476" mass="51857">MNKIHDFIIIGSGASGSVIAHELTRAGADVLMLEAGKRFSAASFPDNELDANANLMWNGGMDASADASTLFIRGKVVGGGTVINQCLLDRFDDDALDSWQTQSGIKFFNSKIMAKHYDAVESNLTLHSMEQKDWNKNAELYVKGFENKGFEWAPLRRGQSNCGEGNDCMQCLGGCPRRSKQSMLETFLPKAEQAGLTIQSEFLAREVIHGPSFVAVSGYQGNKATTFYSRKVILASGALGTTELLLRSQLQDKLPALGKGFHCHPQWMTVALFNDVIDSHKGAFQTVKSSDARFRKAGFKLENVFAGPIAIGLLKPGYGFDHQRFMAQYRNMSCIEVAVRDQDPGTMTLDNRDRLVINKPLSDADRQRASNGNALVQDIFEDLGAKEVMTSPLQIGLHLMGGCAIGTNPNHCVVNESFQVQDHPNLYIADSSIFPNAPGINPSLSVMALSHRASQSILADCGINRANASLQEQATS</sequence>
<dbReference type="EMBL" id="CP022684">
    <property type="protein sequence ID" value="AUM11250.1"/>
    <property type="molecule type" value="Genomic_DNA"/>
</dbReference>
<keyword evidence="4" id="KW-0560">Oxidoreductase</keyword>
<dbReference type="OrthoDB" id="9787779at2"/>
<evidence type="ECO:0000313" key="9">
    <source>
        <dbReference type="Proteomes" id="UP000235116"/>
    </source>
</evidence>
<dbReference type="InterPro" id="IPR036188">
    <property type="entry name" value="FAD/NAD-bd_sf"/>
</dbReference>
<dbReference type="InterPro" id="IPR012132">
    <property type="entry name" value="GMC_OxRdtase"/>
</dbReference>
<keyword evidence="2" id="KW-0285">Flavoprotein</keyword>
<evidence type="ECO:0000313" key="8">
    <source>
        <dbReference type="EMBL" id="AUM11250.1"/>
    </source>
</evidence>
<proteinExistence type="inferred from homology"/>
<protein>
    <submittedName>
        <fullName evidence="8">Glucose-methanol-choline oxidoreductase</fullName>
    </submittedName>
</protein>
<dbReference type="SUPFAM" id="SSF51905">
    <property type="entry name" value="FAD/NAD(P)-binding domain"/>
    <property type="match status" value="1"/>
</dbReference>
<comment type="similarity">
    <text evidence="1">Belongs to the GMC oxidoreductase family.</text>
</comment>